<dbReference type="EMBL" id="JAVAIM010000001">
    <property type="protein sequence ID" value="MDP4575665.1"/>
    <property type="molecule type" value="Genomic_DNA"/>
</dbReference>
<evidence type="ECO:0000256" key="1">
    <source>
        <dbReference type="SAM" id="SignalP"/>
    </source>
</evidence>
<evidence type="ECO:0000313" key="3">
    <source>
        <dbReference type="Proteomes" id="UP001240639"/>
    </source>
</evidence>
<organism evidence="2 3">
    <name type="scientific">Qipengyuania profundimaris</name>
    <dbReference type="NCBI Taxonomy" id="3067652"/>
    <lineage>
        <taxon>Bacteria</taxon>
        <taxon>Pseudomonadati</taxon>
        <taxon>Pseudomonadota</taxon>
        <taxon>Alphaproteobacteria</taxon>
        <taxon>Sphingomonadales</taxon>
        <taxon>Erythrobacteraceae</taxon>
        <taxon>Qipengyuania</taxon>
    </lineage>
</organism>
<feature type="chain" id="PRO_5047374632" evidence="1">
    <location>
        <begin position="22"/>
        <end position="307"/>
    </location>
</feature>
<keyword evidence="1" id="KW-0732">Signal</keyword>
<comment type="caution">
    <text evidence="2">The sequence shown here is derived from an EMBL/GenBank/DDBJ whole genome shotgun (WGS) entry which is preliminary data.</text>
</comment>
<reference evidence="2 3" key="1">
    <citation type="submission" date="2023-08" db="EMBL/GenBank/DDBJ databases">
        <title>genomic of G39.</title>
        <authorList>
            <person name="Wang Y."/>
        </authorList>
    </citation>
    <scope>NUCLEOTIDE SEQUENCE [LARGE SCALE GENOMIC DNA]</scope>
    <source>
        <strain evidence="2 3">G39</strain>
    </source>
</reference>
<feature type="signal peptide" evidence="1">
    <location>
        <begin position="1"/>
        <end position="21"/>
    </location>
</feature>
<evidence type="ECO:0000313" key="2">
    <source>
        <dbReference type="EMBL" id="MDP4575665.1"/>
    </source>
</evidence>
<proteinExistence type="predicted"/>
<dbReference type="Proteomes" id="UP001240639">
    <property type="component" value="Unassembled WGS sequence"/>
</dbReference>
<keyword evidence="3" id="KW-1185">Reference proteome</keyword>
<sequence>MRYKSAIAAVTLATAMPAALAAQDIEPGPAVGAEVFASSDSDDTDILRTAIDFDLRNAGENDRIGVRVEKAWYDPSGTGTRERERVFGRFATTSGDWDIAILAGTDGHTIIGSASAHDNSAFRKEVFIERDVVETQRGLDEDIYSTFIGAAIDLPLNERNIVTVLGGVQEFTGDNLRLHARANYVHVVKPEWGLSLQLRGRYFRDSDPGEFDYYSPRWYAQALPVVQLRRFVGGWELVGAGGIGAQRDANTDWRQSNFAHLRFHSPRNAQNWTAFGDVTYTDTPSNTATIGSGYDYIQGRIGVMRRF</sequence>
<gene>
    <name evidence="2" type="ORF">Q9K02_10995</name>
</gene>
<protein>
    <submittedName>
        <fullName evidence="2">Uncharacterized protein</fullName>
    </submittedName>
</protein>
<dbReference type="RefSeq" id="WP_305932925.1">
    <property type="nucleotide sequence ID" value="NZ_JAVAIM010000001.1"/>
</dbReference>
<name>A0ABT9HR84_9SPHN</name>
<accession>A0ABT9HR84</accession>